<sequence>MAPRRQRGQAALRAAPSTGTGLSDPIGHGSWPMGPLCMQDIWLTDSHSRREPRHSSHCGVREQGHDPSPALGTSPDVRTPQPQALCLELVPMGLLPWDTSPSHRTCRPLSAHLP</sequence>
<evidence type="ECO:0000313" key="3">
    <source>
        <dbReference type="Proteomes" id="UP000694380"/>
    </source>
</evidence>
<reference evidence="2" key="2">
    <citation type="submission" date="2025-09" db="UniProtKB">
        <authorList>
            <consortium name="Ensembl"/>
        </authorList>
    </citation>
    <scope>IDENTIFICATION</scope>
</reference>
<feature type="region of interest" description="Disordered" evidence="1">
    <location>
        <begin position="1"/>
        <end position="30"/>
    </location>
</feature>
<evidence type="ECO:0000256" key="1">
    <source>
        <dbReference type="SAM" id="MobiDB-lite"/>
    </source>
</evidence>
<name>A0A8C3F6E4_CHRPI</name>
<dbReference type="Ensembl" id="ENSCPBT00000002046.1">
    <property type="protein sequence ID" value="ENSCPBP00000001654.1"/>
    <property type="gene ID" value="ENSCPBG00000001337.1"/>
</dbReference>
<organism evidence="2 3">
    <name type="scientific">Chrysemys picta bellii</name>
    <name type="common">Western painted turtle</name>
    <name type="synonym">Emys bellii</name>
    <dbReference type="NCBI Taxonomy" id="8478"/>
    <lineage>
        <taxon>Eukaryota</taxon>
        <taxon>Metazoa</taxon>
        <taxon>Chordata</taxon>
        <taxon>Craniata</taxon>
        <taxon>Vertebrata</taxon>
        <taxon>Euteleostomi</taxon>
        <taxon>Archelosauria</taxon>
        <taxon>Testudinata</taxon>
        <taxon>Testudines</taxon>
        <taxon>Cryptodira</taxon>
        <taxon>Durocryptodira</taxon>
        <taxon>Testudinoidea</taxon>
        <taxon>Emydidae</taxon>
        <taxon>Chrysemys</taxon>
    </lineage>
</organism>
<reference evidence="2" key="1">
    <citation type="submission" date="2025-08" db="UniProtKB">
        <authorList>
            <consortium name="Ensembl"/>
        </authorList>
    </citation>
    <scope>IDENTIFICATION</scope>
</reference>
<evidence type="ECO:0000313" key="2">
    <source>
        <dbReference type="Ensembl" id="ENSCPBP00000001654.1"/>
    </source>
</evidence>
<keyword evidence="3" id="KW-1185">Reference proteome</keyword>
<dbReference type="AlphaFoldDB" id="A0A8C3F6E4"/>
<proteinExistence type="predicted"/>
<accession>A0A8C3F6E4</accession>
<feature type="region of interest" description="Disordered" evidence="1">
    <location>
        <begin position="47"/>
        <end position="82"/>
    </location>
</feature>
<protein>
    <submittedName>
        <fullName evidence="2">Uncharacterized protein</fullName>
    </submittedName>
</protein>
<dbReference type="Proteomes" id="UP000694380">
    <property type="component" value="Unplaced"/>
</dbReference>